<dbReference type="AlphaFoldDB" id="A0A3P1XT73"/>
<reference evidence="1 2" key="1">
    <citation type="submission" date="2018-11" db="EMBL/GenBank/DDBJ databases">
        <title>Genomes From Bacteria Associated with the Canine Oral Cavity: a Test Case for Automated Genome-Based Taxonomic Assignment.</title>
        <authorList>
            <person name="Coil D.A."/>
            <person name="Jospin G."/>
            <person name="Darling A.E."/>
            <person name="Wallis C."/>
            <person name="Davis I.J."/>
            <person name="Harris S."/>
            <person name="Eisen J.A."/>
            <person name="Holcombe L.J."/>
            <person name="O'Flynn C."/>
        </authorList>
    </citation>
    <scope>NUCLEOTIDE SEQUENCE [LARGE SCALE GENOMIC DNA]</scope>
    <source>
        <strain evidence="1 2">OH2617_COT-023</strain>
    </source>
</reference>
<comment type="caution">
    <text evidence="1">The sequence shown here is derived from an EMBL/GenBank/DDBJ whole genome shotgun (WGS) entry which is preliminary data.</text>
</comment>
<proteinExistence type="predicted"/>
<organism evidence="1 2">
    <name type="scientific">Tannerella forsythia</name>
    <name type="common">Bacteroides forsythus</name>
    <dbReference type="NCBI Taxonomy" id="28112"/>
    <lineage>
        <taxon>Bacteria</taxon>
        <taxon>Pseudomonadati</taxon>
        <taxon>Bacteroidota</taxon>
        <taxon>Bacteroidia</taxon>
        <taxon>Bacteroidales</taxon>
        <taxon>Tannerellaceae</taxon>
        <taxon>Tannerella</taxon>
    </lineage>
</organism>
<evidence type="ECO:0000313" key="2">
    <source>
        <dbReference type="Proteomes" id="UP000278609"/>
    </source>
</evidence>
<name>A0A3P1XT73_TANFO</name>
<protein>
    <submittedName>
        <fullName evidence="1">Uncharacterized protein</fullName>
    </submittedName>
</protein>
<dbReference type="Proteomes" id="UP000278609">
    <property type="component" value="Unassembled WGS sequence"/>
</dbReference>
<gene>
    <name evidence="1" type="ORF">EII40_05445</name>
</gene>
<accession>A0A3P1XT73</accession>
<dbReference type="EMBL" id="RQYS01000019">
    <property type="protein sequence ID" value="RRD62032.1"/>
    <property type="molecule type" value="Genomic_DNA"/>
</dbReference>
<evidence type="ECO:0000313" key="1">
    <source>
        <dbReference type="EMBL" id="RRD62032.1"/>
    </source>
</evidence>
<sequence length="250" mass="28804">MLLATGISCNKNNELPTPDDGIRIENLETRLRIVESYESYSDLWDANVENILIYAPPYYSAYRGDTCFGYTDEKGEVTLCKVKNLSASVKDWKAELVHDTGFGIIREINVRLSGIVQTQTDSSGYKHRTLVLTSIVPTGPKPKPTLRSGIYWATYPMGYKKDVKIEFIDKKEVVISTTASHFKSSDRYNYEILEDEHVIILKELAGKSELKPEHKLFFRMINDSEFDLDLLYDNVLEYPRYRISTFKKEE</sequence>